<proteinExistence type="predicted"/>
<evidence type="ECO:0008006" key="5">
    <source>
        <dbReference type="Google" id="ProtNLM"/>
    </source>
</evidence>
<evidence type="ECO:0000256" key="2">
    <source>
        <dbReference type="SAM" id="SignalP"/>
    </source>
</evidence>
<evidence type="ECO:0000313" key="4">
    <source>
        <dbReference type="Proteomes" id="UP001164705"/>
    </source>
</evidence>
<name>A0A9E8SDM7_9FLAO</name>
<dbReference type="Proteomes" id="UP001164705">
    <property type="component" value="Chromosome"/>
</dbReference>
<reference evidence="3" key="1">
    <citation type="submission" date="2022-11" db="EMBL/GenBank/DDBJ databases">
        <title>Lacinutrix neustonica HL-RS19T sp. nov., isolated from the surface microlayer sample of brackish Lake Shihwa.</title>
        <authorList>
            <person name="Choi J.Y."/>
            <person name="Hwang C.Y."/>
        </authorList>
    </citation>
    <scope>NUCLEOTIDE SEQUENCE</scope>
    <source>
        <strain evidence="3">HL-RS19</strain>
    </source>
</reference>
<feature type="compositionally biased region" description="Low complexity" evidence="1">
    <location>
        <begin position="31"/>
        <end position="44"/>
    </location>
</feature>
<evidence type="ECO:0000256" key="1">
    <source>
        <dbReference type="SAM" id="MobiDB-lite"/>
    </source>
</evidence>
<gene>
    <name evidence="3" type="ORF">N7U66_00360</name>
</gene>
<evidence type="ECO:0000313" key="3">
    <source>
        <dbReference type="EMBL" id="WAC02271.1"/>
    </source>
</evidence>
<dbReference type="PROSITE" id="PS51257">
    <property type="entry name" value="PROKAR_LIPOPROTEIN"/>
    <property type="match status" value="1"/>
</dbReference>
<dbReference type="EMBL" id="CP113088">
    <property type="protein sequence ID" value="WAC02271.1"/>
    <property type="molecule type" value="Genomic_DNA"/>
</dbReference>
<feature type="signal peptide" evidence="2">
    <location>
        <begin position="1"/>
        <end position="21"/>
    </location>
</feature>
<feature type="region of interest" description="Disordered" evidence="1">
    <location>
        <begin position="31"/>
        <end position="50"/>
    </location>
</feature>
<sequence>MNTLKQLLLLVLLFCSIGFLAMSCEDGKDGLNGQDGTDGQNGTDGSDGDDFTPSPLLFSNKSLLSPLVNIHSNFNSVTAYSLISSTDVLSNGFRLVGAQDGAGLLKDGDEYIYIVNAEDDYSVSEFVLMKT</sequence>
<dbReference type="KEGG" id="lnu:N7U66_00360"/>
<organism evidence="3 4">
    <name type="scientific">Lacinutrix neustonica</name>
    <dbReference type="NCBI Taxonomy" id="2980107"/>
    <lineage>
        <taxon>Bacteria</taxon>
        <taxon>Pseudomonadati</taxon>
        <taxon>Bacteroidota</taxon>
        <taxon>Flavobacteriia</taxon>
        <taxon>Flavobacteriales</taxon>
        <taxon>Flavobacteriaceae</taxon>
        <taxon>Lacinutrix</taxon>
    </lineage>
</organism>
<keyword evidence="4" id="KW-1185">Reference proteome</keyword>
<protein>
    <recommendedName>
        <fullName evidence="5">Collagen-like protein</fullName>
    </recommendedName>
</protein>
<accession>A0A9E8SDM7</accession>
<dbReference type="AlphaFoldDB" id="A0A9E8SDM7"/>
<feature type="chain" id="PRO_5038695122" description="Collagen-like protein" evidence="2">
    <location>
        <begin position="22"/>
        <end position="131"/>
    </location>
</feature>
<keyword evidence="2" id="KW-0732">Signal</keyword>
<dbReference type="RefSeq" id="WP_267676865.1">
    <property type="nucleotide sequence ID" value="NZ_CP113088.1"/>
</dbReference>